<evidence type="ECO:0000256" key="2">
    <source>
        <dbReference type="ARBA" id="ARBA00023125"/>
    </source>
</evidence>
<feature type="domain" description="HTH arsR-type" evidence="5">
    <location>
        <begin position="29"/>
        <end position="124"/>
    </location>
</feature>
<evidence type="ECO:0000256" key="1">
    <source>
        <dbReference type="ARBA" id="ARBA00023015"/>
    </source>
</evidence>
<dbReference type="Pfam" id="PF01022">
    <property type="entry name" value="HTH_5"/>
    <property type="match status" value="1"/>
</dbReference>
<gene>
    <name evidence="6" type="ORF">JCM9157_1333</name>
</gene>
<evidence type="ECO:0000256" key="4">
    <source>
        <dbReference type="ARBA" id="ARBA00043263"/>
    </source>
</evidence>
<dbReference type="InterPro" id="IPR001845">
    <property type="entry name" value="HTH_ArsR_DNA-bd_dom"/>
</dbReference>
<keyword evidence="4" id="KW-0105">Cadmium resistance</keyword>
<dbReference type="InterPro" id="IPR051011">
    <property type="entry name" value="Metal_resp_trans_reg"/>
</dbReference>
<dbReference type="InterPro" id="IPR011991">
    <property type="entry name" value="ArsR-like_HTH"/>
</dbReference>
<protein>
    <submittedName>
        <fullName evidence="6">Cadmium efflux system accessory protein</fullName>
    </submittedName>
</protein>
<dbReference type="Proteomes" id="UP000018896">
    <property type="component" value="Unassembled WGS sequence"/>
</dbReference>
<keyword evidence="7" id="KW-1185">Reference proteome</keyword>
<evidence type="ECO:0000313" key="7">
    <source>
        <dbReference type="Proteomes" id="UP000018896"/>
    </source>
</evidence>
<dbReference type="NCBIfam" id="NF033788">
    <property type="entry name" value="HTH_metalloreg"/>
    <property type="match status" value="1"/>
</dbReference>
<dbReference type="PANTHER" id="PTHR43132:SF6">
    <property type="entry name" value="HTH-TYPE TRANSCRIPTIONAL REPRESSOR CZRA"/>
    <property type="match status" value="1"/>
</dbReference>
<dbReference type="eggNOG" id="COG0640">
    <property type="taxonomic scope" value="Bacteria"/>
</dbReference>
<dbReference type="PANTHER" id="PTHR43132">
    <property type="entry name" value="ARSENICAL RESISTANCE OPERON REPRESSOR ARSR-RELATED"/>
    <property type="match status" value="1"/>
</dbReference>
<proteinExistence type="predicted"/>
<keyword evidence="2" id="KW-0238">DNA-binding</keyword>
<dbReference type="AlphaFoldDB" id="W4QQS3"/>
<dbReference type="InterPro" id="IPR018334">
    <property type="entry name" value="ArsR_HTH"/>
</dbReference>
<dbReference type="GO" id="GO:0003677">
    <property type="term" value="F:DNA binding"/>
    <property type="evidence" value="ECO:0007669"/>
    <property type="project" value="UniProtKB-KW"/>
</dbReference>
<organism evidence="6 7">
    <name type="scientific">Halalkalibacter akibai (strain ATCC 43226 / DSM 21942 / CIP 109018 / JCM 9157 / 1139)</name>
    <name type="common">Bacillus akibai</name>
    <dbReference type="NCBI Taxonomy" id="1236973"/>
    <lineage>
        <taxon>Bacteria</taxon>
        <taxon>Bacillati</taxon>
        <taxon>Bacillota</taxon>
        <taxon>Bacilli</taxon>
        <taxon>Bacillales</taxon>
        <taxon>Bacillaceae</taxon>
        <taxon>Halalkalibacter</taxon>
    </lineage>
</organism>
<accession>W4QQS3</accession>
<dbReference type="SUPFAM" id="SSF46785">
    <property type="entry name" value="Winged helix' DNA-binding domain"/>
    <property type="match status" value="1"/>
</dbReference>
<keyword evidence="3" id="KW-0804">Transcription</keyword>
<dbReference type="PROSITE" id="PS00846">
    <property type="entry name" value="HTH_ARSR_1"/>
    <property type="match status" value="1"/>
</dbReference>
<sequence>MSEKVKHSADTCEIFCYDEEKVNRVSSIVDQETLAPVANIFKALSDETRLKIAYALLQEDELCVCDVANIIQATMATTSHHLRHLRNLGIAKSRKKGKLVFYSLDDDHVKMLITTAVEHGKEVRERGGEKIN</sequence>
<keyword evidence="1" id="KW-0805">Transcription regulation</keyword>
<dbReference type="SMART" id="SM00418">
    <property type="entry name" value="HTH_ARSR"/>
    <property type="match status" value="1"/>
</dbReference>
<dbReference type="InterPro" id="IPR036388">
    <property type="entry name" value="WH-like_DNA-bd_sf"/>
</dbReference>
<dbReference type="STRING" id="1236973.JCM9157_1333"/>
<reference evidence="6 7" key="1">
    <citation type="journal article" date="2014" name="Genome Announc.">
        <title>Draft Genome Sequences of Three Alkaliphilic Bacillus Strains, Bacillus wakoensis JCM 9140T, Bacillus akibai JCM 9157T, and Bacillus hemicellulosilyticus JCM 9152T.</title>
        <authorList>
            <person name="Yuki M."/>
            <person name="Oshima K."/>
            <person name="Suda W."/>
            <person name="Oshida Y."/>
            <person name="Kitamura K."/>
            <person name="Iida T."/>
            <person name="Hattori M."/>
            <person name="Ohkuma M."/>
        </authorList>
    </citation>
    <scope>NUCLEOTIDE SEQUENCE [LARGE SCALE GENOMIC DNA]</scope>
    <source>
        <strain evidence="6 7">JCM 9157</strain>
    </source>
</reference>
<dbReference type="OrthoDB" id="9794330at2"/>
<dbReference type="GO" id="GO:0003700">
    <property type="term" value="F:DNA-binding transcription factor activity"/>
    <property type="evidence" value="ECO:0007669"/>
    <property type="project" value="InterPro"/>
</dbReference>
<dbReference type="CDD" id="cd00090">
    <property type="entry name" value="HTH_ARSR"/>
    <property type="match status" value="1"/>
</dbReference>
<name>W4QQS3_HALA3</name>
<comment type="caution">
    <text evidence="6">The sequence shown here is derived from an EMBL/GenBank/DDBJ whole genome shotgun (WGS) entry which is preliminary data.</text>
</comment>
<dbReference type="EMBL" id="BAUV01000007">
    <property type="protein sequence ID" value="GAE34287.1"/>
    <property type="molecule type" value="Genomic_DNA"/>
</dbReference>
<dbReference type="Gene3D" id="1.10.10.10">
    <property type="entry name" value="Winged helix-like DNA-binding domain superfamily/Winged helix DNA-binding domain"/>
    <property type="match status" value="1"/>
</dbReference>
<dbReference type="GO" id="GO:0046686">
    <property type="term" value="P:response to cadmium ion"/>
    <property type="evidence" value="ECO:0007669"/>
    <property type="project" value="UniProtKB-KW"/>
</dbReference>
<evidence type="ECO:0000259" key="5">
    <source>
        <dbReference type="PROSITE" id="PS50987"/>
    </source>
</evidence>
<dbReference type="RefSeq" id="WP_035663095.1">
    <property type="nucleotide sequence ID" value="NZ_BAUV01000007.1"/>
</dbReference>
<evidence type="ECO:0000313" key="6">
    <source>
        <dbReference type="EMBL" id="GAE34287.1"/>
    </source>
</evidence>
<dbReference type="InterPro" id="IPR036390">
    <property type="entry name" value="WH_DNA-bd_sf"/>
</dbReference>
<dbReference type="PROSITE" id="PS50987">
    <property type="entry name" value="HTH_ARSR_2"/>
    <property type="match status" value="1"/>
</dbReference>
<evidence type="ECO:0000256" key="3">
    <source>
        <dbReference type="ARBA" id="ARBA00023163"/>
    </source>
</evidence>
<dbReference type="PRINTS" id="PR00778">
    <property type="entry name" value="HTHARSR"/>
</dbReference>